<dbReference type="PROSITE" id="PS51257">
    <property type="entry name" value="PROKAR_LIPOPROTEIN"/>
    <property type="match status" value="1"/>
</dbReference>
<proteinExistence type="predicted"/>
<evidence type="ECO:0008006" key="5">
    <source>
        <dbReference type="Google" id="ProtNLM"/>
    </source>
</evidence>
<dbReference type="Proteomes" id="UP001499974">
    <property type="component" value="Unassembled WGS sequence"/>
</dbReference>
<sequence>MTRVSPRLCTGAVLAAASAVLLTGCGAVPDLNPGVAVSVGDDTVTTRHVADLAADYCKAAAPQLQGQALSRHYLNGRVAGSLAVRSAADQMLADHDVEVDASYAAAVKQAEAQLKDMTGAQRDAIVEVQGSSVYVAAAEIAVGKAVLGSSASDDEVKAAGQKEFLAWLDDHDVRIDPRYGVAIEKGEAVLKDTSLSHAVSGTAKQADATTPDSTYAATLPPTQRCG</sequence>
<name>A0ABP8XQX7_9ACTN</name>
<feature type="signal peptide" evidence="2">
    <location>
        <begin position="1"/>
        <end position="27"/>
    </location>
</feature>
<feature type="chain" id="PRO_5045943075" description="SurA-like protein" evidence="2">
    <location>
        <begin position="28"/>
        <end position="226"/>
    </location>
</feature>
<keyword evidence="2" id="KW-0732">Signal</keyword>
<organism evidence="3 4">
    <name type="scientific">Nocardioides conyzicola</name>
    <dbReference type="NCBI Taxonomy" id="1651781"/>
    <lineage>
        <taxon>Bacteria</taxon>
        <taxon>Bacillati</taxon>
        <taxon>Actinomycetota</taxon>
        <taxon>Actinomycetes</taxon>
        <taxon>Propionibacteriales</taxon>
        <taxon>Nocardioidaceae</taxon>
        <taxon>Nocardioides</taxon>
    </lineage>
</organism>
<comment type="caution">
    <text evidence="3">The sequence shown here is derived from an EMBL/GenBank/DDBJ whole genome shotgun (WGS) entry which is preliminary data.</text>
</comment>
<reference evidence="4" key="1">
    <citation type="journal article" date="2019" name="Int. J. Syst. Evol. Microbiol.">
        <title>The Global Catalogue of Microorganisms (GCM) 10K type strain sequencing project: providing services to taxonomists for standard genome sequencing and annotation.</title>
        <authorList>
            <consortium name="The Broad Institute Genomics Platform"/>
            <consortium name="The Broad Institute Genome Sequencing Center for Infectious Disease"/>
            <person name="Wu L."/>
            <person name="Ma J."/>
        </authorList>
    </citation>
    <scope>NUCLEOTIDE SEQUENCE [LARGE SCALE GENOMIC DNA]</scope>
    <source>
        <strain evidence="4">JCM 18531</strain>
    </source>
</reference>
<accession>A0ABP8XQX7</accession>
<dbReference type="EMBL" id="BAABKM010000002">
    <property type="protein sequence ID" value="GAA4711041.1"/>
    <property type="molecule type" value="Genomic_DNA"/>
</dbReference>
<gene>
    <name evidence="3" type="ORF">GCM10023349_32520</name>
</gene>
<evidence type="ECO:0000256" key="2">
    <source>
        <dbReference type="SAM" id="SignalP"/>
    </source>
</evidence>
<protein>
    <recommendedName>
        <fullName evidence="5">SurA-like protein</fullName>
    </recommendedName>
</protein>
<evidence type="ECO:0000256" key="1">
    <source>
        <dbReference type="SAM" id="MobiDB-lite"/>
    </source>
</evidence>
<feature type="region of interest" description="Disordered" evidence="1">
    <location>
        <begin position="201"/>
        <end position="226"/>
    </location>
</feature>
<evidence type="ECO:0000313" key="4">
    <source>
        <dbReference type="Proteomes" id="UP001499974"/>
    </source>
</evidence>
<evidence type="ECO:0000313" key="3">
    <source>
        <dbReference type="EMBL" id="GAA4711041.1"/>
    </source>
</evidence>
<feature type="compositionally biased region" description="Polar residues" evidence="1">
    <location>
        <begin position="201"/>
        <end position="216"/>
    </location>
</feature>
<keyword evidence="4" id="KW-1185">Reference proteome</keyword>